<evidence type="ECO:0000256" key="1">
    <source>
        <dbReference type="SAM" id="Phobius"/>
    </source>
</evidence>
<dbReference type="AlphaFoldDB" id="A0A1I8ESI4"/>
<keyword evidence="1" id="KW-1133">Transmembrane helix</keyword>
<feature type="transmembrane region" description="Helical" evidence="1">
    <location>
        <begin position="12"/>
        <end position="32"/>
    </location>
</feature>
<evidence type="ECO:0000313" key="2">
    <source>
        <dbReference type="WBParaSite" id="maker-PairedContig_4557-snap-gene-0.5-mRNA-1"/>
    </source>
</evidence>
<protein>
    <submittedName>
        <fullName evidence="2">Uncharacterized protein</fullName>
    </submittedName>
</protein>
<reference evidence="2" key="1">
    <citation type="submission" date="2016-11" db="UniProtKB">
        <authorList>
            <consortium name="WormBaseParasite"/>
        </authorList>
    </citation>
    <scope>IDENTIFICATION</scope>
    <source>
        <strain evidence="2">pt0022</strain>
    </source>
</reference>
<sequence length="129" mass="15160">MCLYLRRNMCPMQIFFLFTLICTFPLNLWAIYSRRNTKKQNTVNEFRTISAVSAFWGNVIRLLLSEQIEHGLLSFIRKIFPQIFGDLNPSDIAIDKVTRPPDQPNLLIKELIDAFIFSQSKFYTLIHQT</sequence>
<keyword evidence="1" id="KW-0812">Transmembrane</keyword>
<organism evidence="2">
    <name type="scientific">Wuchereria bancrofti</name>
    <dbReference type="NCBI Taxonomy" id="6293"/>
    <lineage>
        <taxon>Eukaryota</taxon>
        <taxon>Metazoa</taxon>
        <taxon>Ecdysozoa</taxon>
        <taxon>Nematoda</taxon>
        <taxon>Chromadorea</taxon>
        <taxon>Rhabditida</taxon>
        <taxon>Spirurina</taxon>
        <taxon>Spiruromorpha</taxon>
        <taxon>Filarioidea</taxon>
        <taxon>Onchocercidae</taxon>
        <taxon>Wuchereria</taxon>
    </lineage>
</organism>
<dbReference type="WBParaSite" id="maker-PairedContig_4557-snap-gene-0.5-mRNA-1">
    <property type="protein sequence ID" value="maker-PairedContig_4557-snap-gene-0.5-mRNA-1"/>
    <property type="gene ID" value="maker-PairedContig_4557-snap-gene-0.5"/>
</dbReference>
<accession>A0A1I8ESI4</accession>
<name>A0A1I8ESI4_WUCBA</name>
<keyword evidence="1" id="KW-0472">Membrane</keyword>
<proteinExistence type="predicted"/>